<organism evidence="6 7">
    <name type="scientific">Mycobacteroides abscessus subsp. massiliense</name>
    <dbReference type="NCBI Taxonomy" id="1962118"/>
    <lineage>
        <taxon>Bacteria</taxon>
        <taxon>Bacillati</taxon>
        <taxon>Actinomycetota</taxon>
        <taxon>Actinomycetes</taxon>
        <taxon>Mycobacteriales</taxon>
        <taxon>Mycobacteriaceae</taxon>
        <taxon>Mycobacteroides</taxon>
        <taxon>Mycobacteroides abscessus</taxon>
    </lineage>
</organism>
<dbReference type="AlphaFoldDB" id="A0A1U3UDX4"/>
<evidence type="ECO:0000256" key="1">
    <source>
        <dbReference type="ARBA" id="ARBA00013258"/>
    </source>
</evidence>
<evidence type="ECO:0000259" key="5">
    <source>
        <dbReference type="SMART" id="SM00827"/>
    </source>
</evidence>
<dbReference type="InterPro" id="IPR016036">
    <property type="entry name" value="Malonyl_transacylase_ACP-bd"/>
</dbReference>
<gene>
    <name evidence="6" type="primary">fabD_2</name>
    <name evidence="6" type="ORF">SAMEA2259716_04904</name>
</gene>
<feature type="domain" description="Malonyl-CoA:ACP transacylase (MAT)" evidence="5">
    <location>
        <begin position="27"/>
        <end position="320"/>
    </location>
</feature>
<dbReference type="GO" id="GO:0006633">
    <property type="term" value="P:fatty acid biosynthetic process"/>
    <property type="evidence" value="ECO:0007669"/>
    <property type="project" value="TreeGrafter"/>
</dbReference>
<dbReference type="SUPFAM" id="SSF55048">
    <property type="entry name" value="Probable ACP-binding domain of malonyl-CoA ACP transacylase"/>
    <property type="match status" value="1"/>
</dbReference>
<dbReference type="InterPro" id="IPR001227">
    <property type="entry name" value="Ac_transferase_dom_sf"/>
</dbReference>
<evidence type="ECO:0000256" key="2">
    <source>
        <dbReference type="ARBA" id="ARBA00022679"/>
    </source>
</evidence>
<dbReference type="SUPFAM" id="SSF52151">
    <property type="entry name" value="FabD/lysophospholipase-like"/>
    <property type="match status" value="1"/>
</dbReference>
<dbReference type="InterPro" id="IPR050858">
    <property type="entry name" value="Mal-CoA-ACP_Trans/PKS_FabD"/>
</dbReference>
<dbReference type="InterPro" id="IPR016035">
    <property type="entry name" value="Acyl_Trfase/lysoPLipase"/>
</dbReference>
<sequence length="331" mass="34195">MQKATAGEFLNPLGKRGSVYNYIVTSPGQGVQKPGMLDPWLTLPAARDRIAIWSDAVKFDLVTASRDENSLRDTAVAQPVIIATALLSLSVLREKVDISGDGTLFAGHSVGELAAGVGAGYLTDEAALTLAGVRGGAMSSACALAATGMAAVMPTKRGGASDDEIVAKTHEHGLSTANRNGCNQFVVAGPLDAVEHFADAPPEGMRVMKLDVAGAFHTSAMDTAISPFAEAVNSCPVSAPSSPMIGNSDGAIIEGPMDFKKRLIAQINSVVRWDLCAATIASAATADTVVIELAPSGPLTRLAERLNAEFQAVAIREPGDVELLSGELAID</sequence>
<dbReference type="Gene3D" id="3.30.70.250">
    <property type="entry name" value="Malonyl-CoA ACP transacylase, ACP-binding"/>
    <property type="match status" value="1"/>
</dbReference>
<accession>A0A1U3UDX4</accession>
<dbReference type="PANTHER" id="PTHR42681">
    <property type="entry name" value="MALONYL-COA-ACYL CARRIER PROTEIN TRANSACYLASE, MITOCHONDRIAL"/>
    <property type="match status" value="1"/>
</dbReference>
<name>A0A1U3UDX4_9MYCO</name>
<dbReference type="InterPro" id="IPR014043">
    <property type="entry name" value="Acyl_transferase_dom"/>
</dbReference>
<evidence type="ECO:0000256" key="4">
    <source>
        <dbReference type="ARBA" id="ARBA00048462"/>
    </source>
</evidence>
<dbReference type="Gene3D" id="3.40.366.10">
    <property type="entry name" value="Malonyl-Coenzyme A Acyl Carrier Protein, domain 2"/>
    <property type="match status" value="1"/>
</dbReference>
<protein>
    <recommendedName>
        <fullName evidence="1">[acyl-carrier-protein] S-malonyltransferase</fullName>
        <ecNumber evidence="1">2.3.1.39</ecNumber>
    </recommendedName>
</protein>
<evidence type="ECO:0000256" key="3">
    <source>
        <dbReference type="ARBA" id="ARBA00023315"/>
    </source>
</evidence>
<keyword evidence="3 6" id="KW-0012">Acyltransferase</keyword>
<reference evidence="6 7" key="1">
    <citation type="submission" date="2016-11" db="EMBL/GenBank/DDBJ databases">
        <authorList>
            <consortium name="Pathogen Informatics"/>
        </authorList>
    </citation>
    <scope>NUCLEOTIDE SEQUENCE [LARGE SCALE GENOMIC DNA]</scope>
    <source>
        <strain evidence="6 7">911</strain>
    </source>
</reference>
<dbReference type="GO" id="GO:0004314">
    <property type="term" value="F:[acyl-carrier-protein] S-malonyltransferase activity"/>
    <property type="evidence" value="ECO:0007669"/>
    <property type="project" value="UniProtKB-EC"/>
</dbReference>
<dbReference type="EC" id="2.3.1.39" evidence="1"/>
<dbReference type="Proteomes" id="UP000190074">
    <property type="component" value="Unassembled WGS sequence"/>
</dbReference>
<dbReference type="Pfam" id="PF00698">
    <property type="entry name" value="Acyl_transf_1"/>
    <property type="match status" value="1"/>
</dbReference>
<evidence type="ECO:0000313" key="6">
    <source>
        <dbReference type="EMBL" id="SKM72677.1"/>
    </source>
</evidence>
<dbReference type="GO" id="GO:0005829">
    <property type="term" value="C:cytosol"/>
    <property type="evidence" value="ECO:0007669"/>
    <property type="project" value="TreeGrafter"/>
</dbReference>
<comment type="catalytic activity">
    <reaction evidence="4">
        <text>holo-[ACP] + malonyl-CoA = malonyl-[ACP] + CoA</text>
        <dbReference type="Rhea" id="RHEA:41792"/>
        <dbReference type="Rhea" id="RHEA-COMP:9623"/>
        <dbReference type="Rhea" id="RHEA-COMP:9685"/>
        <dbReference type="ChEBI" id="CHEBI:57287"/>
        <dbReference type="ChEBI" id="CHEBI:57384"/>
        <dbReference type="ChEBI" id="CHEBI:64479"/>
        <dbReference type="ChEBI" id="CHEBI:78449"/>
        <dbReference type="EC" id="2.3.1.39"/>
    </reaction>
</comment>
<proteinExistence type="predicted"/>
<dbReference type="EMBL" id="FVGW01000013">
    <property type="protein sequence ID" value="SKM72677.1"/>
    <property type="molecule type" value="Genomic_DNA"/>
</dbReference>
<evidence type="ECO:0000313" key="7">
    <source>
        <dbReference type="Proteomes" id="UP000190074"/>
    </source>
</evidence>
<dbReference type="PANTHER" id="PTHR42681:SF1">
    <property type="entry name" value="MALONYL-COA-ACYL CARRIER PROTEIN TRANSACYLASE, MITOCHONDRIAL"/>
    <property type="match status" value="1"/>
</dbReference>
<dbReference type="SMART" id="SM00827">
    <property type="entry name" value="PKS_AT"/>
    <property type="match status" value="1"/>
</dbReference>
<keyword evidence="2 6" id="KW-0808">Transferase</keyword>